<dbReference type="PANTHER" id="PTHR19282">
    <property type="entry name" value="TETRASPANIN"/>
    <property type="match status" value="1"/>
</dbReference>
<accession>A0ABM0KQS4</accession>
<feature type="transmembrane region" description="Helical" evidence="6">
    <location>
        <begin position="76"/>
        <end position="100"/>
    </location>
</feature>
<feature type="transmembrane region" description="Helical" evidence="6">
    <location>
        <begin position="120"/>
        <end position="141"/>
    </location>
</feature>
<evidence type="ECO:0000256" key="3">
    <source>
        <dbReference type="ARBA" id="ARBA00022989"/>
    </source>
</evidence>
<feature type="transmembrane region" description="Helical" evidence="6">
    <location>
        <begin position="148"/>
        <end position="173"/>
    </location>
</feature>
<reference evidence="8" key="1">
    <citation type="submission" date="2025-08" db="UniProtKB">
        <authorList>
            <consortium name="RefSeq"/>
        </authorList>
    </citation>
    <scope>IDENTIFICATION</scope>
</reference>
<evidence type="ECO:0000313" key="7">
    <source>
        <dbReference type="Proteomes" id="UP000694915"/>
    </source>
</evidence>
<dbReference type="Proteomes" id="UP000694915">
    <property type="component" value="Chromosome 7"/>
</dbReference>
<feature type="compositionally biased region" description="Polar residues" evidence="5">
    <location>
        <begin position="8"/>
        <end position="31"/>
    </location>
</feature>
<dbReference type="InterPro" id="IPR008952">
    <property type="entry name" value="Tetraspanin_EC2_sf"/>
</dbReference>
<dbReference type="Pfam" id="PF00335">
    <property type="entry name" value="Tetraspanin"/>
    <property type="match status" value="1"/>
</dbReference>
<evidence type="ECO:0000256" key="4">
    <source>
        <dbReference type="ARBA" id="ARBA00023136"/>
    </source>
</evidence>
<keyword evidence="2 6" id="KW-0812">Transmembrane</keyword>
<evidence type="ECO:0000256" key="2">
    <source>
        <dbReference type="ARBA" id="ARBA00022692"/>
    </source>
</evidence>
<keyword evidence="3 6" id="KW-1133">Transmembrane helix</keyword>
<comment type="subcellular location">
    <subcellularLocation>
        <location evidence="1">Membrane</location>
        <topology evidence="1">Multi-pass membrane protein</topology>
    </subcellularLocation>
</comment>
<organism evidence="7 8">
    <name type="scientific">Microtus ochrogaster</name>
    <name type="common">Prairie vole</name>
    <dbReference type="NCBI Taxonomy" id="79684"/>
    <lineage>
        <taxon>Eukaryota</taxon>
        <taxon>Metazoa</taxon>
        <taxon>Chordata</taxon>
        <taxon>Craniata</taxon>
        <taxon>Vertebrata</taxon>
        <taxon>Euteleostomi</taxon>
        <taxon>Mammalia</taxon>
        <taxon>Eutheria</taxon>
        <taxon>Euarchontoglires</taxon>
        <taxon>Glires</taxon>
        <taxon>Rodentia</taxon>
        <taxon>Myomorpha</taxon>
        <taxon>Muroidea</taxon>
        <taxon>Cricetidae</taxon>
        <taxon>Arvicolinae</taxon>
        <taxon>Microtus</taxon>
    </lineage>
</organism>
<protein>
    <submittedName>
        <fullName evidence="8">Tetraspanin-10</fullName>
    </submittedName>
</protein>
<sequence length="331" mass="34965">MEEGESSPLLSQGTAGQERSPTRNSPPTSNILGPELWKEQVGAWGCRCCPGAKHQAWKEGQASSLPLSTGSNCVKYLTFLSNFFFSLLALVALAAGLWGLAVKTSPENSWGGALPADPMLVLVLGGLVVSVVSLSGCLGALCENSCLLRFYCGAVLSCLVLEALAGTLVVALWGPLQEGLKNALHAAIIHYRDDPDLCFLLDQVQLGLQCCGVVSYQDWQQNLYFNCSSPGVQACSLPASCCINPQEGGALVNTQCGFGVLHLDQNAAGQVVHLQGCWPVLQQWLRGNMQTIGGCVITVVAIQGAELLLATCLLRALAVPKTAENTEPQPL</sequence>
<feature type="region of interest" description="Disordered" evidence="5">
    <location>
        <begin position="1"/>
        <end position="33"/>
    </location>
</feature>
<keyword evidence="7" id="KW-1185">Reference proteome</keyword>
<dbReference type="CDD" id="cd03167">
    <property type="entry name" value="oculospanin_like_LEL"/>
    <property type="match status" value="1"/>
</dbReference>
<proteinExistence type="predicted"/>
<gene>
    <name evidence="8" type="primary">Tspan10</name>
</gene>
<name>A0ABM0KQS4_MICOH</name>
<dbReference type="Gene3D" id="1.10.1450.10">
    <property type="entry name" value="Tetraspanin"/>
    <property type="match status" value="1"/>
</dbReference>
<dbReference type="GeneID" id="101981813"/>
<dbReference type="InterPro" id="IPR018499">
    <property type="entry name" value="Tetraspanin/Peripherin"/>
</dbReference>
<keyword evidence="4 6" id="KW-0472">Membrane</keyword>
<dbReference type="SUPFAM" id="SSF48652">
    <property type="entry name" value="Tetraspanin"/>
    <property type="match status" value="1"/>
</dbReference>
<evidence type="ECO:0000256" key="5">
    <source>
        <dbReference type="SAM" id="MobiDB-lite"/>
    </source>
</evidence>
<evidence type="ECO:0000313" key="8">
    <source>
        <dbReference type="RefSeq" id="XP_005351006.1"/>
    </source>
</evidence>
<evidence type="ECO:0000256" key="6">
    <source>
        <dbReference type="SAM" id="Phobius"/>
    </source>
</evidence>
<dbReference type="PANTHER" id="PTHR19282:SF550">
    <property type="entry name" value="TETRASPANIN-10"/>
    <property type="match status" value="1"/>
</dbReference>
<dbReference type="PRINTS" id="PR00259">
    <property type="entry name" value="TMFOUR"/>
</dbReference>
<dbReference type="RefSeq" id="XP_005351006.1">
    <property type="nucleotide sequence ID" value="XM_005350949.1"/>
</dbReference>
<evidence type="ECO:0000256" key="1">
    <source>
        <dbReference type="ARBA" id="ARBA00004141"/>
    </source>
</evidence>